<reference evidence="1" key="1">
    <citation type="submission" date="2020-05" db="EMBL/GenBank/DDBJ databases">
        <title>Large-scale comparative analyses of tick genomes elucidate their genetic diversity and vector capacities.</title>
        <authorList>
            <person name="Jia N."/>
            <person name="Wang J."/>
            <person name="Shi W."/>
            <person name="Du L."/>
            <person name="Sun Y."/>
            <person name="Zhan W."/>
            <person name="Jiang J."/>
            <person name="Wang Q."/>
            <person name="Zhang B."/>
            <person name="Ji P."/>
            <person name="Sakyi L.B."/>
            <person name="Cui X."/>
            <person name="Yuan T."/>
            <person name="Jiang B."/>
            <person name="Yang W."/>
            <person name="Lam T.T.-Y."/>
            <person name="Chang Q."/>
            <person name="Ding S."/>
            <person name="Wang X."/>
            <person name="Zhu J."/>
            <person name="Ruan X."/>
            <person name="Zhao L."/>
            <person name="Wei J."/>
            <person name="Que T."/>
            <person name="Du C."/>
            <person name="Cheng J."/>
            <person name="Dai P."/>
            <person name="Han X."/>
            <person name="Huang E."/>
            <person name="Gao Y."/>
            <person name="Liu J."/>
            <person name="Shao H."/>
            <person name="Ye R."/>
            <person name="Li L."/>
            <person name="Wei W."/>
            <person name="Wang X."/>
            <person name="Wang C."/>
            <person name="Yang T."/>
            <person name="Huo Q."/>
            <person name="Li W."/>
            <person name="Guo W."/>
            <person name="Chen H."/>
            <person name="Zhou L."/>
            <person name="Ni X."/>
            <person name="Tian J."/>
            <person name="Zhou Y."/>
            <person name="Sheng Y."/>
            <person name="Liu T."/>
            <person name="Pan Y."/>
            <person name="Xia L."/>
            <person name="Li J."/>
            <person name="Zhao F."/>
            <person name="Cao W."/>
        </authorList>
    </citation>
    <scope>NUCLEOTIDE SEQUENCE</scope>
    <source>
        <strain evidence="1">Hyas-2018</strain>
    </source>
</reference>
<sequence>MALHSPVYWGPAVDKEPYVVTPLEAELSEGISVQDGALTLANADRCSQLCLTAIQAAGHRGIIVLGECIGEEGQFHCFLQAPLPHSDVRALGHFTPLLSCRNTFEDVGLVEP</sequence>
<gene>
    <name evidence="1" type="ORF">HPB50_005485</name>
</gene>
<name>A0ACB7TET0_HYAAI</name>
<dbReference type="EMBL" id="CM023481">
    <property type="protein sequence ID" value="KAH6944832.1"/>
    <property type="molecule type" value="Genomic_DNA"/>
</dbReference>
<evidence type="ECO:0000313" key="1">
    <source>
        <dbReference type="EMBL" id="KAH6944832.1"/>
    </source>
</evidence>
<protein>
    <submittedName>
        <fullName evidence="1">Uncharacterized protein</fullName>
    </submittedName>
</protein>
<keyword evidence="2" id="KW-1185">Reference proteome</keyword>
<organism evidence="1 2">
    <name type="scientific">Hyalomma asiaticum</name>
    <name type="common">Tick</name>
    <dbReference type="NCBI Taxonomy" id="266040"/>
    <lineage>
        <taxon>Eukaryota</taxon>
        <taxon>Metazoa</taxon>
        <taxon>Ecdysozoa</taxon>
        <taxon>Arthropoda</taxon>
        <taxon>Chelicerata</taxon>
        <taxon>Arachnida</taxon>
        <taxon>Acari</taxon>
        <taxon>Parasitiformes</taxon>
        <taxon>Ixodida</taxon>
        <taxon>Ixodoidea</taxon>
        <taxon>Ixodidae</taxon>
        <taxon>Hyalomminae</taxon>
        <taxon>Hyalomma</taxon>
    </lineage>
</organism>
<comment type="caution">
    <text evidence="1">The sequence shown here is derived from an EMBL/GenBank/DDBJ whole genome shotgun (WGS) entry which is preliminary data.</text>
</comment>
<evidence type="ECO:0000313" key="2">
    <source>
        <dbReference type="Proteomes" id="UP000821845"/>
    </source>
</evidence>
<dbReference type="Proteomes" id="UP000821845">
    <property type="component" value="Chromosome 1"/>
</dbReference>
<proteinExistence type="predicted"/>
<accession>A0ACB7TET0</accession>